<feature type="compositionally biased region" description="Basic and acidic residues" evidence="1">
    <location>
        <begin position="82"/>
        <end position="98"/>
    </location>
</feature>
<evidence type="ECO:0000313" key="2">
    <source>
        <dbReference type="EMBL" id="CAG6455019.1"/>
    </source>
</evidence>
<proteinExistence type="predicted"/>
<name>A0A8D8ADD7_CULPI</name>
<accession>A0A8D8ADD7</accession>
<evidence type="ECO:0000256" key="1">
    <source>
        <dbReference type="SAM" id="MobiDB-lite"/>
    </source>
</evidence>
<feature type="compositionally biased region" description="Gly residues" evidence="1">
    <location>
        <begin position="108"/>
        <end position="117"/>
    </location>
</feature>
<organism evidence="2">
    <name type="scientific">Culex pipiens</name>
    <name type="common">House mosquito</name>
    <dbReference type="NCBI Taxonomy" id="7175"/>
    <lineage>
        <taxon>Eukaryota</taxon>
        <taxon>Metazoa</taxon>
        <taxon>Ecdysozoa</taxon>
        <taxon>Arthropoda</taxon>
        <taxon>Hexapoda</taxon>
        <taxon>Insecta</taxon>
        <taxon>Pterygota</taxon>
        <taxon>Neoptera</taxon>
        <taxon>Endopterygota</taxon>
        <taxon>Diptera</taxon>
        <taxon>Nematocera</taxon>
        <taxon>Culicoidea</taxon>
        <taxon>Culicidae</taxon>
        <taxon>Culicinae</taxon>
        <taxon>Culicini</taxon>
        <taxon>Culex</taxon>
        <taxon>Culex</taxon>
    </lineage>
</organism>
<sequence>MDGQARPSPRSGRSDHAPSPPPSSSPLEGGRRKCAKLPRQGQVGEERAGNATGVANARQNQEDLQEGQRKPEGQHGGFDAVGRPREGEGSDREARAQGEEATSPGRDGNAGSGGGFRGRSPEGAARSISWAGWWRCG</sequence>
<protein>
    <submittedName>
        <fullName evidence="2">(northern house mosquito) hypothetical protein</fullName>
    </submittedName>
</protein>
<dbReference type="EMBL" id="HBUE01027684">
    <property type="protein sequence ID" value="CAG6455019.1"/>
    <property type="molecule type" value="Transcribed_RNA"/>
</dbReference>
<feature type="region of interest" description="Disordered" evidence="1">
    <location>
        <begin position="1"/>
        <end position="137"/>
    </location>
</feature>
<reference evidence="2" key="1">
    <citation type="submission" date="2021-05" db="EMBL/GenBank/DDBJ databases">
        <authorList>
            <person name="Alioto T."/>
            <person name="Alioto T."/>
            <person name="Gomez Garrido J."/>
        </authorList>
    </citation>
    <scope>NUCLEOTIDE SEQUENCE</scope>
</reference>
<dbReference type="AlphaFoldDB" id="A0A8D8ADD7"/>